<feature type="region of interest" description="Disordered" evidence="1">
    <location>
        <begin position="1"/>
        <end position="114"/>
    </location>
</feature>
<dbReference type="STRING" id="6205.A0A0R3X9N5"/>
<evidence type="ECO:0000256" key="1">
    <source>
        <dbReference type="SAM" id="MobiDB-lite"/>
    </source>
</evidence>
<reference evidence="2 3" key="2">
    <citation type="submission" date="2018-11" db="EMBL/GenBank/DDBJ databases">
        <authorList>
            <consortium name="Pathogen Informatics"/>
        </authorList>
    </citation>
    <scope>NUCLEOTIDE SEQUENCE [LARGE SCALE GENOMIC DNA]</scope>
</reference>
<organism evidence="4">
    <name type="scientific">Hydatigena taeniaeformis</name>
    <name type="common">Feline tapeworm</name>
    <name type="synonym">Taenia taeniaeformis</name>
    <dbReference type="NCBI Taxonomy" id="6205"/>
    <lineage>
        <taxon>Eukaryota</taxon>
        <taxon>Metazoa</taxon>
        <taxon>Spiralia</taxon>
        <taxon>Lophotrochozoa</taxon>
        <taxon>Platyhelminthes</taxon>
        <taxon>Cestoda</taxon>
        <taxon>Eucestoda</taxon>
        <taxon>Cyclophyllidea</taxon>
        <taxon>Taeniidae</taxon>
        <taxon>Hydatigera</taxon>
    </lineage>
</organism>
<dbReference type="AlphaFoldDB" id="A0A0R3X9N5"/>
<proteinExistence type="predicted"/>
<name>A0A0R3X9N5_HYDTA</name>
<evidence type="ECO:0000313" key="4">
    <source>
        <dbReference type="WBParaSite" id="TTAC_0001026001-mRNA-1"/>
    </source>
</evidence>
<dbReference type="WBParaSite" id="TTAC_0001026001-mRNA-1">
    <property type="protein sequence ID" value="TTAC_0001026001-mRNA-1"/>
    <property type="gene ID" value="TTAC_0001026001"/>
</dbReference>
<protein>
    <submittedName>
        <fullName evidence="2 4">Uncharacterized protein</fullName>
    </submittedName>
</protein>
<sequence length="114" mass="11907">MFLSISPEVDNPDELSGGEDQSSASVEVQNSSGASPTTSKRPKMAEKIAPSQPSQTYTIDLPDAPVDEVHPLVGVPRKHAGGKSALGHGYGGSNKGGEFSDAGSFRKGRNRARK</sequence>
<accession>A0A0R3X9N5</accession>
<dbReference type="Proteomes" id="UP000274429">
    <property type="component" value="Unassembled WGS sequence"/>
</dbReference>
<gene>
    <name evidence="2" type="ORF">TTAC_LOCUS10245</name>
</gene>
<evidence type="ECO:0000313" key="2">
    <source>
        <dbReference type="EMBL" id="VDM35225.1"/>
    </source>
</evidence>
<reference evidence="4" key="1">
    <citation type="submission" date="2017-02" db="UniProtKB">
        <authorList>
            <consortium name="WormBaseParasite"/>
        </authorList>
    </citation>
    <scope>IDENTIFICATION</scope>
</reference>
<keyword evidence="3" id="KW-1185">Reference proteome</keyword>
<feature type="compositionally biased region" description="Polar residues" evidence="1">
    <location>
        <begin position="19"/>
        <end position="39"/>
    </location>
</feature>
<evidence type="ECO:0000313" key="3">
    <source>
        <dbReference type="Proteomes" id="UP000274429"/>
    </source>
</evidence>
<dbReference type="EMBL" id="UYWX01021467">
    <property type="protein sequence ID" value="VDM35225.1"/>
    <property type="molecule type" value="Genomic_DNA"/>
</dbReference>